<keyword evidence="3" id="KW-1185">Reference proteome</keyword>
<dbReference type="RefSeq" id="XP_010697117.1">
    <property type="nucleotide sequence ID" value="XM_010698815.1"/>
</dbReference>
<feature type="domain" description="DNA/RNA-binding protein Alba-like" evidence="1">
    <location>
        <begin position="10"/>
        <end position="69"/>
    </location>
</feature>
<dbReference type="FunFam" id="3.30.110.20:FF:000005">
    <property type="entry name" value="Uncharacterized protein At2g34160"/>
    <property type="match status" value="1"/>
</dbReference>
<sequence>MSNENGGNAVVRVSSNKRKFGYVDYTKHRLHEGYPEVTISALGTAIADAVSVVELLKNQGVVTVKKICTARAQFDDVRSTTTDKIEVTVVKSPDFDAIYDQQQKDREAAKASALTCEGNDE</sequence>
<evidence type="ECO:0000313" key="2">
    <source>
        <dbReference type="EMBL" id="AIN96464.1"/>
    </source>
</evidence>
<reference evidence="2 3" key="1">
    <citation type="journal article" date="2015" name="Sci. Rep.">
        <title>The genome of Leishmania panamensis: insights into genomics of the L. (Viannia) subgenus.</title>
        <authorList>
            <person name="Llanes A."/>
            <person name="Restrepo C.M."/>
            <person name="Vecchio G.D."/>
            <person name="Anguizola F.J."/>
            <person name="Lleonart R."/>
        </authorList>
    </citation>
    <scope>NUCLEOTIDE SEQUENCE [LARGE SCALE GENOMIC DNA]</scope>
    <source>
        <strain evidence="2 3">MHOM/PA/94/PSC-1</strain>
    </source>
</reference>
<name>A0A088RML4_LEIPA</name>
<proteinExistence type="predicted"/>
<dbReference type="Gene3D" id="3.30.110.20">
    <property type="entry name" value="Alba-like domain"/>
    <property type="match status" value="1"/>
</dbReference>
<dbReference type="Proteomes" id="UP000063063">
    <property type="component" value="Chromosome 13"/>
</dbReference>
<dbReference type="VEuPathDB" id="TriTrypDB:LPAL13_130007700"/>
<evidence type="ECO:0000313" key="3">
    <source>
        <dbReference type="Proteomes" id="UP000063063"/>
    </source>
</evidence>
<dbReference type="eggNOG" id="ENOG502S3XJ">
    <property type="taxonomic scope" value="Eukaryota"/>
</dbReference>
<dbReference type="InterPro" id="IPR002775">
    <property type="entry name" value="DNA/RNA-bd_Alba-like"/>
</dbReference>
<dbReference type="InterPro" id="IPR014560">
    <property type="entry name" value="UCP030333_Alba"/>
</dbReference>
<dbReference type="PANTHER" id="PTHR31947">
    <property type="entry name" value="DNA/RNA-BINDING PROTEIN ALBA 3"/>
    <property type="match status" value="1"/>
</dbReference>
<accession>A0A088RML4</accession>
<dbReference type="GeneID" id="22573144"/>
<dbReference type="EMBL" id="CP009382">
    <property type="protein sequence ID" value="AIN96464.1"/>
    <property type="molecule type" value="Genomic_DNA"/>
</dbReference>
<dbReference type="SUPFAM" id="SSF82704">
    <property type="entry name" value="AlbA-like"/>
    <property type="match status" value="1"/>
</dbReference>
<dbReference type="PANTHER" id="PTHR31947:SF36">
    <property type="entry name" value="DNA_RNA-BINDING PROTEIN ALBA-LIKE DOMAIN-CONTAINING PROTEIN"/>
    <property type="match status" value="1"/>
</dbReference>
<dbReference type="VEuPathDB" id="TriTrypDB:LPMP_130340"/>
<dbReference type="InterPro" id="IPR036882">
    <property type="entry name" value="Alba-like_dom_sf"/>
</dbReference>
<dbReference type="OrthoDB" id="1699369at2759"/>
<dbReference type="Pfam" id="PF01918">
    <property type="entry name" value="Alba"/>
    <property type="match status" value="1"/>
</dbReference>
<dbReference type="PIRSF" id="PIRSF030333">
    <property type="entry name" value="UCP030333_Alba"/>
    <property type="match status" value="1"/>
</dbReference>
<dbReference type="GO" id="GO:0005634">
    <property type="term" value="C:nucleus"/>
    <property type="evidence" value="ECO:0007669"/>
    <property type="project" value="TreeGrafter"/>
</dbReference>
<dbReference type="KEGG" id="lpan:LPMP_130340"/>
<evidence type="ECO:0000259" key="1">
    <source>
        <dbReference type="Pfam" id="PF01918"/>
    </source>
</evidence>
<dbReference type="AlphaFoldDB" id="A0A088RML4"/>
<gene>
    <name evidence="2" type="ORF">LPMP_130340</name>
</gene>
<organism evidence="2 3">
    <name type="scientific">Leishmania panamensis</name>
    <dbReference type="NCBI Taxonomy" id="5679"/>
    <lineage>
        <taxon>Eukaryota</taxon>
        <taxon>Discoba</taxon>
        <taxon>Euglenozoa</taxon>
        <taxon>Kinetoplastea</taxon>
        <taxon>Metakinetoplastina</taxon>
        <taxon>Trypanosomatida</taxon>
        <taxon>Trypanosomatidae</taxon>
        <taxon>Leishmaniinae</taxon>
        <taxon>Leishmania</taxon>
        <taxon>Leishmania guyanensis species complex</taxon>
    </lineage>
</organism>
<protein>
    <recommendedName>
        <fullName evidence="1">DNA/RNA-binding protein Alba-like domain-containing protein</fullName>
    </recommendedName>
</protein>
<dbReference type="GO" id="GO:0003723">
    <property type="term" value="F:RNA binding"/>
    <property type="evidence" value="ECO:0007669"/>
    <property type="project" value="TreeGrafter"/>
</dbReference>